<name>A0A1F5LFR2_PENAI</name>
<keyword evidence="2" id="KW-1185">Reference proteome</keyword>
<dbReference type="RefSeq" id="XP_022487496.1">
    <property type="nucleotide sequence ID" value="XM_022632521.1"/>
</dbReference>
<reference evidence="1 2" key="1">
    <citation type="journal article" date="2016" name="Sci. Rep.">
        <title>Penicillium arizonense, a new, genome sequenced fungal species, reveals a high chemical diversity in secreted metabolites.</title>
        <authorList>
            <person name="Grijseels S."/>
            <person name="Nielsen J.C."/>
            <person name="Randelovic M."/>
            <person name="Nielsen J."/>
            <person name="Nielsen K.F."/>
            <person name="Workman M."/>
            <person name="Frisvad J.C."/>
        </authorList>
    </citation>
    <scope>NUCLEOTIDE SEQUENCE [LARGE SCALE GENOMIC DNA]</scope>
    <source>
        <strain evidence="1 2">CBS 141311</strain>
    </source>
</reference>
<sequence>MIPPHYSFSNQARTNPLFHYSLKVSLHAALAIISPERDTGFAQLMTTGGGLFLGGVRCTTSAISLEPLSHVETQRLNGTLNRTRQYREFLKQAILDLINLSEERIAKAKQM</sequence>
<comment type="caution">
    <text evidence="1">The sequence shown here is derived from an EMBL/GenBank/DDBJ whole genome shotgun (WGS) entry which is preliminary data.</text>
</comment>
<gene>
    <name evidence="1" type="ORF">PENARI_c011G02226</name>
</gene>
<evidence type="ECO:0000313" key="1">
    <source>
        <dbReference type="EMBL" id="OGE52054.1"/>
    </source>
</evidence>
<organism evidence="1 2">
    <name type="scientific">Penicillium arizonense</name>
    <dbReference type="NCBI Taxonomy" id="1835702"/>
    <lineage>
        <taxon>Eukaryota</taxon>
        <taxon>Fungi</taxon>
        <taxon>Dikarya</taxon>
        <taxon>Ascomycota</taxon>
        <taxon>Pezizomycotina</taxon>
        <taxon>Eurotiomycetes</taxon>
        <taxon>Eurotiomycetidae</taxon>
        <taxon>Eurotiales</taxon>
        <taxon>Aspergillaceae</taxon>
        <taxon>Penicillium</taxon>
    </lineage>
</organism>
<proteinExistence type="predicted"/>
<dbReference type="Proteomes" id="UP000177622">
    <property type="component" value="Unassembled WGS sequence"/>
</dbReference>
<dbReference type="EMBL" id="LXJU01000011">
    <property type="protein sequence ID" value="OGE52054.1"/>
    <property type="molecule type" value="Genomic_DNA"/>
</dbReference>
<protein>
    <submittedName>
        <fullName evidence="1">Uncharacterized protein</fullName>
    </submittedName>
</protein>
<dbReference type="OrthoDB" id="4337792at2759"/>
<dbReference type="GeneID" id="34577255"/>
<dbReference type="AlphaFoldDB" id="A0A1F5LFR2"/>
<evidence type="ECO:0000313" key="2">
    <source>
        <dbReference type="Proteomes" id="UP000177622"/>
    </source>
</evidence>
<accession>A0A1F5LFR2</accession>